<dbReference type="InterPro" id="IPR026620">
    <property type="entry name" value="TMEM177"/>
</dbReference>
<protein>
    <recommendedName>
        <fullName evidence="2">Transmembrane protein 177</fullName>
    </recommendedName>
</protein>
<dbReference type="OrthoDB" id="110174at2759"/>
<dbReference type="AlphaFoldDB" id="I1ZID0"/>
<reference evidence="1" key="1">
    <citation type="journal article" date="2012" name="Genes Dev.">
        <title>A molecular wound response program associated with regeneration initiation in planarians.</title>
        <authorList>
            <person name="Wenemoser D."/>
            <person name="Lapan S.W."/>
            <person name="Wilkinson A.W."/>
            <person name="Bell G.W."/>
            <person name="Reddien P.W."/>
        </authorList>
    </citation>
    <scope>NUCLEOTIDE SEQUENCE</scope>
</reference>
<dbReference type="OMA" id="FFTINCK"/>
<dbReference type="EMBL" id="JX010541">
    <property type="protein sequence ID" value="AFJ24784.1"/>
    <property type="molecule type" value="mRNA"/>
</dbReference>
<dbReference type="PANTHER" id="PTHR21824:SF4">
    <property type="entry name" value="TRANSMEMBRANE PROTEIN 177"/>
    <property type="match status" value="1"/>
</dbReference>
<accession>I1ZID0</accession>
<proteinExistence type="evidence at transcript level"/>
<name>I1ZID0_SCHMD</name>
<sequence length="322" mass="37277">MIFNRFSQILAISGCSLSMGFFVYNREFFDKVVIWKTISIENQKTTFCNDYLRKLLIQVGTDMNIPRETLENIVIYYNSVNCPLFNGTINELSTPFFTINCKSIPCIGLPIFFKHKYFNDCTYDKLVLDGKVIDVEADSPEGVEFRSQMLLTEDAKKFALARQLYYLQSNIDLIKAGGKIVAAYLAYQVSFIFYRFSKLSTLKPAYTALPFIGVIWLSAYTLQKHVIEAYSDSIHYAADEAAGNLGTRYHSGGIEFYSKVIKYNRIMHRWGFTSKFNKIGNDVYPKLFRYSYVNSYTRIGKMLNLFETDNQHYPDLNSYPRD</sequence>
<organism evidence="1">
    <name type="scientific">Schmidtea mediterranea</name>
    <name type="common">Freshwater planarian flatworm</name>
    <dbReference type="NCBI Taxonomy" id="79327"/>
    <lineage>
        <taxon>Eukaryota</taxon>
        <taxon>Metazoa</taxon>
        <taxon>Spiralia</taxon>
        <taxon>Lophotrochozoa</taxon>
        <taxon>Platyhelminthes</taxon>
        <taxon>Rhabditophora</taxon>
        <taxon>Seriata</taxon>
        <taxon>Tricladida</taxon>
        <taxon>Continenticola</taxon>
        <taxon>Geoplanoidea</taxon>
        <taxon>Dugesiidae</taxon>
        <taxon>Schmidtea</taxon>
    </lineage>
</organism>
<dbReference type="GO" id="GO:0016020">
    <property type="term" value="C:membrane"/>
    <property type="evidence" value="ECO:0007669"/>
    <property type="project" value="TreeGrafter"/>
</dbReference>
<evidence type="ECO:0000313" key="1">
    <source>
        <dbReference type="EMBL" id="AFJ24784.1"/>
    </source>
</evidence>
<dbReference type="PANTHER" id="PTHR21824">
    <property type="entry name" value="TRANSMEMBRANE PROTEIN 177"/>
    <property type="match status" value="1"/>
</dbReference>
<evidence type="ECO:0008006" key="2">
    <source>
        <dbReference type="Google" id="ProtNLM"/>
    </source>
</evidence>